<dbReference type="OrthoDB" id="2506155at2759"/>
<evidence type="ECO:0000313" key="2">
    <source>
        <dbReference type="EMBL" id="KNZ53261.1"/>
    </source>
</evidence>
<gene>
    <name evidence="2" type="ORF">VP01_329g6</name>
</gene>
<organism evidence="2 3">
    <name type="scientific">Puccinia sorghi</name>
    <dbReference type="NCBI Taxonomy" id="27349"/>
    <lineage>
        <taxon>Eukaryota</taxon>
        <taxon>Fungi</taxon>
        <taxon>Dikarya</taxon>
        <taxon>Basidiomycota</taxon>
        <taxon>Pucciniomycotina</taxon>
        <taxon>Pucciniomycetes</taxon>
        <taxon>Pucciniales</taxon>
        <taxon>Pucciniaceae</taxon>
        <taxon>Puccinia</taxon>
    </lineage>
</organism>
<evidence type="ECO:0000256" key="1">
    <source>
        <dbReference type="SAM" id="MobiDB-lite"/>
    </source>
</evidence>
<reference evidence="2 3" key="1">
    <citation type="submission" date="2015-08" db="EMBL/GenBank/DDBJ databases">
        <title>Next Generation Sequencing and Analysis of the Genome of Puccinia sorghi L Schw, the Causal Agent of Maize Common Rust.</title>
        <authorList>
            <person name="Rochi L."/>
            <person name="Burguener G."/>
            <person name="Darino M."/>
            <person name="Turjanski A."/>
            <person name="Kreff E."/>
            <person name="Dieguez M.J."/>
            <person name="Sacco F."/>
        </authorList>
    </citation>
    <scope>NUCLEOTIDE SEQUENCE [LARGE SCALE GENOMIC DNA]</scope>
    <source>
        <strain evidence="2 3">RO10H11247</strain>
    </source>
</reference>
<keyword evidence="3" id="KW-1185">Reference proteome</keyword>
<name>A0A0L6UXH6_9BASI</name>
<proteinExistence type="predicted"/>
<protein>
    <submittedName>
        <fullName evidence="2">Uncharacterized protein</fullName>
    </submittedName>
</protein>
<feature type="compositionally biased region" description="Basic and acidic residues" evidence="1">
    <location>
        <begin position="48"/>
        <end position="63"/>
    </location>
</feature>
<dbReference type="EMBL" id="LAVV01008279">
    <property type="protein sequence ID" value="KNZ53261.1"/>
    <property type="molecule type" value="Genomic_DNA"/>
</dbReference>
<accession>A0A0L6UXH6</accession>
<sequence>MAYVIGGQYYLANSASKLTNTLIPAYKSPTANIPINSKTPIWESDPAPEEKKKNPGSRKENSNQHRIPGVAQ</sequence>
<dbReference type="AlphaFoldDB" id="A0A0L6UXH6"/>
<feature type="region of interest" description="Disordered" evidence="1">
    <location>
        <begin position="28"/>
        <end position="72"/>
    </location>
</feature>
<feature type="compositionally biased region" description="Polar residues" evidence="1">
    <location>
        <begin position="29"/>
        <end position="39"/>
    </location>
</feature>
<comment type="caution">
    <text evidence="2">The sequence shown here is derived from an EMBL/GenBank/DDBJ whole genome shotgun (WGS) entry which is preliminary data.</text>
</comment>
<dbReference type="Proteomes" id="UP000037035">
    <property type="component" value="Unassembled WGS sequence"/>
</dbReference>
<evidence type="ECO:0000313" key="3">
    <source>
        <dbReference type="Proteomes" id="UP000037035"/>
    </source>
</evidence>
<dbReference type="VEuPathDB" id="FungiDB:VP01_329g6"/>